<comment type="caution">
    <text evidence="2">The sequence shown here is derived from an EMBL/GenBank/DDBJ whole genome shotgun (WGS) entry which is preliminary data.</text>
</comment>
<feature type="domain" description="UvrD-like helicase C-terminal" evidence="1">
    <location>
        <begin position="836"/>
        <end position="881"/>
    </location>
</feature>
<dbReference type="EC" id="3.6.4.12" evidence="2"/>
<gene>
    <name evidence="2" type="primary">recD2_25</name>
    <name evidence="2" type="ORF">SDC9_49042</name>
</gene>
<dbReference type="InterPro" id="IPR050534">
    <property type="entry name" value="Coronavir_polyprotein_1ab"/>
</dbReference>
<dbReference type="Gene3D" id="3.40.50.300">
    <property type="entry name" value="P-loop containing nucleotide triphosphate hydrolases"/>
    <property type="match status" value="2"/>
</dbReference>
<accession>A0A644WGT3</accession>
<proteinExistence type="predicted"/>
<protein>
    <submittedName>
        <fullName evidence="2">ATP-dependent RecD-like DNA helicase</fullName>
        <ecNumber evidence="2">3.6.4.12</ecNumber>
    </submittedName>
</protein>
<dbReference type="GO" id="GO:0043139">
    <property type="term" value="F:5'-3' DNA helicase activity"/>
    <property type="evidence" value="ECO:0007669"/>
    <property type="project" value="TreeGrafter"/>
</dbReference>
<sequence>MATTLETIQKIDEQIFRSDAAICRHIETLDALGRGAVSQDILSNLRTFVEHIMLKIYAHANDTTYDYQHIEKAIRFVKTKGQLKFLWRFHAYLQIVVSHYTLDPEDSERVMLKYYEFMLKIKDYLKTQHGLDVLANLDQFPLNTDRNLQEYYEKIAEKLASRNYSTDIASSENARYYIHKIKPFFVHQRIYYEVTFIPATGRASKFDRIIAFTTLDISKYYAVKLWTVEDSITILGKTMPIFIIANWEVAIRPIEIEKLSNIFGEELQSYAGSAEGRGLMQFLTRTGFNLVELLCFEDAHYQQIRSQVLAAFNAKVSHLFDLFDRCREIIGSNRSGSNVLRYLLYHLNNRVISDQIGDENSRLSGLYLAYGCIPFDKMPFNTSLLHHNPRLSDLFDCLDATNRMHEVLARYVHVNTEKQGQLYTSSAELERFGDIDTLVNTFNMRLYHNERHQARRIETRNGHYYIRGYENDTVEIIRKLIDLSADGVQNYTSYVDGWLASAVHPVDCEEKKAALRQMFAQSSVALIYGSAGTGKSTLINHISNLFKNQSKLYLANTNPAVDNMKRRVTVQTDDIDFMTIAKFLPSQSIRVKYDIVVIDECSTVNNRDMKAILDKAEFNLLVLVGDIYQIEAIEFGNWFSAARGFLPTTSVYELTKPYRSHNPELQTLWDRVRSMDDRIVETIARNQYSVSLDASIFVPAEPDEVILCLNYDGLYGINNINRFLQEANPNPAVTWGLQLYKVGDPILFNESDRFKPVIYNNIKGWIAGIKLVGDQIQFDIEVDRPINGLEARSCDFELLENSAAGRSVIRFTVDDHRKADENQEVPITAVVPFQVAYAVSIHKAQGLEFNSVKIVITDEIEDHITHSIFYTAITRAREKLKIYWTPEVGQKILSTIKPKDFNRDIAFLRVALNERTST</sequence>
<dbReference type="Pfam" id="PF13604">
    <property type="entry name" value="AAA_30"/>
    <property type="match status" value="1"/>
</dbReference>
<evidence type="ECO:0000259" key="1">
    <source>
        <dbReference type="Pfam" id="PF13538"/>
    </source>
</evidence>
<keyword evidence="2" id="KW-0378">Hydrolase</keyword>
<keyword evidence="2" id="KW-0067">ATP-binding</keyword>
<dbReference type="CDD" id="cd18809">
    <property type="entry name" value="SF1_C_RecD"/>
    <property type="match status" value="1"/>
</dbReference>
<dbReference type="PANTHER" id="PTHR43788">
    <property type="entry name" value="DNA2/NAM7 HELICASE FAMILY MEMBER"/>
    <property type="match status" value="1"/>
</dbReference>
<dbReference type="InterPro" id="IPR027417">
    <property type="entry name" value="P-loop_NTPase"/>
</dbReference>
<evidence type="ECO:0000313" key="2">
    <source>
        <dbReference type="EMBL" id="MPM02787.1"/>
    </source>
</evidence>
<dbReference type="AlphaFoldDB" id="A0A644WGT3"/>
<dbReference type="PANTHER" id="PTHR43788:SF8">
    <property type="entry name" value="DNA-BINDING PROTEIN SMUBP-2"/>
    <property type="match status" value="1"/>
</dbReference>
<organism evidence="2">
    <name type="scientific">bioreactor metagenome</name>
    <dbReference type="NCBI Taxonomy" id="1076179"/>
    <lineage>
        <taxon>unclassified sequences</taxon>
        <taxon>metagenomes</taxon>
        <taxon>ecological metagenomes</taxon>
    </lineage>
</organism>
<dbReference type="GO" id="GO:0016787">
    <property type="term" value="F:hydrolase activity"/>
    <property type="evidence" value="ECO:0007669"/>
    <property type="project" value="UniProtKB-KW"/>
</dbReference>
<keyword evidence="2" id="KW-0547">Nucleotide-binding</keyword>
<dbReference type="Pfam" id="PF13538">
    <property type="entry name" value="UvrD_C_2"/>
    <property type="match status" value="1"/>
</dbReference>
<dbReference type="EMBL" id="VSSQ01000897">
    <property type="protein sequence ID" value="MPM02787.1"/>
    <property type="molecule type" value="Genomic_DNA"/>
</dbReference>
<dbReference type="SUPFAM" id="SSF52540">
    <property type="entry name" value="P-loop containing nucleoside triphosphate hydrolases"/>
    <property type="match status" value="2"/>
</dbReference>
<name>A0A644WGT3_9ZZZZ</name>
<dbReference type="InterPro" id="IPR027785">
    <property type="entry name" value="UvrD-like_helicase_C"/>
</dbReference>
<keyword evidence="2" id="KW-0347">Helicase</keyword>
<reference evidence="2" key="1">
    <citation type="submission" date="2019-08" db="EMBL/GenBank/DDBJ databases">
        <authorList>
            <person name="Kucharzyk K."/>
            <person name="Murdoch R.W."/>
            <person name="Higgins S."/>
            <person name="Loffler F."/>
        </authorList>
    </citation>
    <scope>NUCLEOTIDE SEQUENCE</scope>
</reference>